<comment type="caution">
    <text evidence="4">The sequence shown here is derived from an EMBL/GenBank/DDBJ whole genome shotgun (WGS) entry which is preliminary data.</text>
</comment>
<evidence type="ECO:0000259" key="2">
    <source>
        <dbReference type="Pfam" id="PF00075"/>
    </source>
</evidence>
<dbReference type="PANTHER" id="PTHR47510:SF3">
    <property type="entry name" value="ENDO_EXONUCLEASE_PHOSPHATASE DOMAIN-CONTAINING PROTEIN"/>
    <property type="match status" value="1"/>
</dbReference>
<feature type="domain" description="Endonuclease/exonuclease/phosphatase" evidence="3">
    <location>
        <begin position="474"/>
        <end position="691"/>
    </location>
</feature>
<feature type="region of interest" description="Disordered" evidence="1">
    <location>
        <begin position="1"/>
        <end position="38"/>
    </location>
</feature>
<dbReference type="Pfam" id="PF00075">
    <property type="entry name" value="RNase_H"/>
    <property type="match status" value="1"/>
</dbReference>
<gene>
    <name evidence="4" type="ORF">EVG20_g10896</name>
</gene>
<dbReference type="EMBL" id="SEOQ01001464">
    <property type="protein sequence ID" value="TFY51664.1"/>
    <property type="molecule type" value="Genomic_DNA"/>
</dbReference>
<dbReference type="PANTHER" id="PTHR47510">
    <property type="entry name" value="REVERSE TRANSCRIPTASE DOMAIN-CONTAINING PROTEIN"/>
    <property type="match status" value="1"/>
</dbReference>
<reference evidence="4 5" key="1">
    <citation type="submission" date="2019-02" db="EMBL/GenBank/DDBJ databases">
        <title>Genome sequencing of the rare red list fungi Dentipellis fragilis.</title>
        <authorList>
            <person name="Buettner E."/>
            <person name="Kellner H."/>
        </authorList>
    </citation>
    <scope>NUCLEOTIDE SEQUENCE [LARGE SCALE GENOMIC DNA]</scope>
    <source>
        <strain evidence="4 5">DSM 105465</strain>
    </source>
</reference>
<dbReference type="STRING" id="205917.A0A4Y9XMX4"/>
<dbReference type="SUPFAM" id="SSF53098">
    <property type="entry name" value="Ribonuclease H-like"/>
    <property type="match status" value="1"/>
</dbReference>
<dbReference type="GO" id="GO:0004523">
    <property type="term" value="F:RNA-DNA hybrid ribonuclease activity"/>
    <property type="evidence" value="ECO:0007669"/>
    <property type="project" value="InterPro"/>
</dbReference>
<dbReference type="InterPro" id="IPR012337">
    <property type="entry name" value="RNaseH-like_sf"/>
</dbReference>
<feature type="region of interest" description="Disordered" evidence="1">
    <location>
        <begin position="271"/>
        <end position="315"/>
    </location>
</feature>
<dbReference type="Gene3D" id="3.60.10.10">
    <property type="entry name" value="Endonuclease/exonuclease/phosphatase"/>
    <property type="match status" value="1"/>
</dbReference>
<dbReference type="OrthoDB" id="3049395at2759"/>
<evidence type="ECO:0008006" key="6">
    <source>
        <dbReference type="Google" id="ProtNLM"/>
    </source>
</evidence>
<name>A0A4Y9XMX4_9AGAM</name>
<dbReference type="InterPro" id="IPR036691">
    <property type="entry name" value="Endo/exonu/phosph_ase_sf"/>
</dbReference>
<feature type="compositionally biased region" description="Low complexity" evidence="1">
    <location>
        <begin position="1"/>
        <end position="15"/>
    </location>
</feature>
<dbReference type="InterPro" id="IPR036397">
    <property type="entry name" value="RNaseH_sf"/>
</dbReference>
<organism evidence="4 5">
    <name type="scientific">Dentipellis fragilis</name>
    <dbReference type="NCBI Taxonomy" id="205917"/>
    <lineage>
        <taxon>Eukaryota</taxon>
        <taxon>Fungi</taxon>
        <taxon>Dikarya</taxon>
        <taxon>Basidiomycota</taxon>
        <taxon>Agaricomycotina</taxon>
        <taxon>Agaricomycetes</taxon>
        <taxon>Russulales</taxon>
        <taxon>Hericiaceae</taxon>
        <taxon>Dentipellis</taxon>
    </lineage>
</organism>
<dbReference type="InterPro" id="IPR002156">
    <property type="entry name" value="RNaseH_domain"/>
</dbReference>
<evidence type="ECO:0000259" key="3">
    <source>
        <dbReference type="Pfam" id="PF03372"/>
    </source>
</evidence>
<evidence type="ECO:0000313" key="4">
    <source>
        <dbReference type="EMBL" id="TFY51664.1"/>
    </source>
</evidence>
<keyword evidence="5" id="KW-1185">Reference proteome</keyword>
<dbReference type="GO" id="GO:0003676">
    <property type="term" value="F:nucleic acid binding"/>
    <property type="evidence" value="ECO:0007669"/>
    <property type="project" value="InterPro"/>
</dbReference>
<feature type="region of interest" description="Disordered" evidence="1">
    <location>
        <begin position="68"/>
        <end position="141"/>
    </location>
</feature>
<evidence type="ECO:0000313" key="5">
    <source>
        <dbReference type="Proteomes" id="UP000298327"/>
    </source>
</evidence>
<sequence>MASAHSPAATAPSSPLIEPSPDLSLIPLPHPSEYPYSYPALPSLDSSQCDLFGPATVLAPVTMGTDAVPASSTHASASAVPKQKLRRVSSRAADKGKGQATDGTGLPSSQDSSIPDDRDTDGNVLPADAEPVPPPGDDPMVEDAVTRLGLTVPGGVKMCLLALTLARAVAGNVVRLEDEAAALRTHLQSQITQQASLLQEVMRRPAAAPLSLQDEPSFTSLQRAMVESRTSLTHMIENVFPLMQAVTCLQGEVSTLQNEVRVLAAPLHTSSAIPAKHGAPSGADAHSRPSPAKHGRDRMGPRQSPHGPTSSASPAASAFASLPSFVPLPTQNPFSQNYGHMVGVSTACSPATHRRPASPAAGSALILGGLSSAGAATDLWHCISSHLSGLPFHMDVIDVQRLPADASSIHVRFTGPQVAGQWVREWIGMTPPRFERLNLRVASPRETAAVYDAPMVDNDHDIVFGLSISHLIVLSWNIAGDLPIKLQVAGVRRFLFQHDVIVLQESHLRPGQHESLDLPPSHIIYSFARPASDDFASRGGGVLVLVRASLPHTVLDCRHPDFAVLSVCGVTLLIAYVPPESSPHCAASVPVHPWDRLTSLVALHSDAHAPEFLLLGDLNARIAREQVPSFALRAPRVSPDTVLNVRGRRLLDLCTSRDLCILNGTPYDTTPLSFTSFQHAGSAVIDYGVCSAALLCGILSFHVSRPLAAWSDHATVQVVVRCSSGHVAPSPGGLASPPVLSAAPSHLDTLLTSTLASRLTPEEAVNALYGPCRHVTPPVMVYIAASTGFAHGRTGAGICVFWGQGSPRNIVVRAPGIQSVNAALLYAVTCALRSAPAHRSLQLVTTSTYVIHTFCHWAAHLVDFNWTCCHADAIHAGVQLLQARCAPVRFKHIPALITHVSHTSALAFAASASRLPDSADTFPLGPCLLPVPCDQPPGILSVPAARKVSTALPPISEAVFQLSRALVAEPPPDAPVSESHRGRACVRRLQAANLQRFVDCDNDRHWWKLIRDWSDAKPCPPLVSLPALRTVFEDRMNPPTALPAHWDTDFHRASRLALDCVPDCMIDLSAGAVFSPPFSLDEIAKAKSHIHDRSRAAALGADGTSFEHILAIPNPALQELCQECIQQCSVPSSWRLSIIAAILKHGKPANSADSYRLIGLESCLLKFITLIIEFRLHDWAEAADVLPPEQNSFRKECRTNNPVFILRTAIDVARNHGEPLFVAFVDLTNAFPSTDHVALWLKLLHLGISGPIFDFLCMLYRDMRYSV</sequence>
<protein>
    <recommendedName>
        <fullName evidence="6">Reverse transcriptase domain-containing protein</fullName>
    </recommendedName>
</protein>
<dbReference type="InterPro" id="IPR005135">
    <property type="entry name" value="Endo/exonuclease/phosphatase"/>
</dbReference>
<accession>A0A4Y9XMX4</accession>
<dbReference type="AlphaFoldDB" id="A0A4Y9XMX4"/>
<feature type="compositionally biased region" description="Low complexity" evidence="1">
    <location>
        <begin position="304"/>
        <end position="315"/>
    </location>
</feature>
<proteinExistence type="predicted"/>
<dbReference type="Proteomes" id="UP000298327">
    <property type="component" value="Unassembled WGS sequence"/>
</dbReference>
<dbReference type="Gene3D" id="3.30.420.10">
    <property type="entry name" value="Ribonuclease H-like superfamily/Ribonuclease H"/>
    <property type="match status" value="1"/>
</dbReference>
<evidence type="ECO:0000256" key="1">
    <source>
        <dbReference type="SAM" id="MobiDB-lite"/>
    </source>
</evidence>
<dbReference type="Pfam" id="PF03372">
    <property type="entry name" value="Exo_endo_phos"/>
    <property type="match status" value="1"/>
</dbReference>
<feature type="domain" description="RNase H type-1" evidence="2">
    <location>
        <begin position="779"/>
        <end position="895"/>
    </location>
</feature>
<dbReference type="SUPFAM" id="SSF56219">
    <property type="entry name" value="DNase I-like"/>
    <property type="match status" value="1"/>
</dbReference>